<proteinExistence type="predicted"/>
<sequence length="363" mass="42603">NGKGYLPRNIVFDFEDNLKTKESVFEESNEIFPGNIEKINPNMFVESREVENWKCWEESMLAEFDSSSIFSVKNAESNFPFKEGKVVFQQISDGFEKILQKRLEECDRFQGFMKLFDISTGYCGFEEQIMSVIEDYCPRRKCISFPIFGNQNNDKVEQIMNTMISVYQENENNLNVPLVMEDDLFKTFDNSELKKFSEAIDTCTLCLRNPALDIDIFQLFSILKQPHSKSASLSIQYGNNLYKELSNDQVIYTMYTHRGENLINEKIKLEKNGHYLQYSSKNFMIELKNVKLNDKFSNRDYNNEKINIKSTITCNKNCQISKSLQSDIKKYTRSILKKLPEYDLDKDTFNEIVDKIYEKNVDK</sequence>
<dbReference type="Gene3D" id="3.40.50.1440">
    <property type="entry name" value="Tubulin/FtsZ, GTPase domain"/>
    <property type="match status" value="1"/>
</dbReference>
<gene>
    <name evidence="1" type="ORF">A3Q56_01116</name>
</gene>
<dbReference type="SUPFAM" id="SSF52490">
    <property type="entry name" value="Tubulin nucleotide-binding domain-like"/>
    <property type="match status" value="1"/>
</dbReference>
<keyword evidence="2" id="KW-1185">Reference proteome</keyword>
<comment type="caution">
    <text evidence="1">The sequence shown here is derived from an EMBL/GenBank/DDBJ whole genome shotgun (WGS) entry which is preliminary data.</text>
</comment>
<protein>
    <submittedName>
        <fullName evidence="1">Uncharacterized protein</fullName>
    </submittedName>
</protein>
<evidence type="ECO:0000313" key="2">
    <source>
        <dbReference type="Proteomes" id="UP000078046"/>
    </source>
</evidence>
<feature type="non-terminal residue" evidence="1">
    <location>
        <position position="1"/>
    </location>
</feature>
<reference evidence="1 2" key="1">
    <citation type="submission" date="2016-04" db="EMBL/GenBank/DDBJ databases">
        <title>The genome of Intoshia linei affirms orthonectids as highly simplified spiralians.</title>
        <authorList>
            <person name="Mikhailov K.V."/>
            <person name="Slusarev G.S."/>
            <person name="Nikitin M.A."/>
            <person name="Logacheva M.D."/>
            <person name="Penin A."/>
            <person name="Aleoshin V."/>
            <person name="Panchin Y.V."/>
        </authorList>
    </citation>
    <scope>NUCLEOTIDE SEQUENCE [LARGE SCALE GENOMIC DNA]</scope>
    <source>
        <strain evidence="1">Intl2013</strain>
        <tissue evidence="1">Whole animal</tissue>
    </source>
</reference>
<dbReference type="InterPro" id="IPR036525">
    <property type="entry name" value="Tubulin/FtsZ_GTPase_sf"/>
</dbReference>
<accession>A0A177BC88</accession>
<name>A0A177BC88_9BILA</name>
<organism evidence="1 2">
    <name type="scientific">Intoshia linei</name>
    <dbReference type="NCBI Taxonomy" id="1819745"/>
    <lineage>
        <taxon>Eukaryota</taxon>
        <taxon>Metazoa</taxon>
        <taxon>Spiralia</taxon>
        <taxon>Lophotrochozoa</taxon>
        <taxon>Mesozoa</taxon>
        <taxon>Orthonectida</taxon>
        <taxon>Rhopaluridae</taxon>
        <taxon>Intoshia</taxon>
    </lineage>
</organism>
<dbReference type="EMBL" id="LWCA01000078">
    <property type="protein sequence ID" value="OAF71131.1"/>
    <property type="molecule type" value="Genomic_DNA"/>
</dbReference>
<dbReference type="AlphaFoldDB" id="A0A177BC88"/>
<evidence type="ECO:0000313" key="1">
    <source>
        <dbReference type="EMBL" id="OAF71131.1"/>
    </source>
</evidence>
<dbReference type="Proteomes" id="UP000078046">
    <property type="component" value="Unassembled WGS sequence"/>
</dbReference>